<feature type="region of interest" description="Disordered" evidence="5">
    <location>
        <begin position="1"/>
        <end position="23"/>
    </location>
</feature>
<dbReference type="GO" id="GO:0003677">
    <property type="term" value="F:DNA binding"/>
    <property type="evidence" value="ECO:0007669"/>
    <property type="project" value="UniProtKB-UniRule"/>
</dbReference>
<dbReference type="EMBL" id="VTYF01000001">
    <property type="protein sequence ID" value="NOI07373.1"/>
    <property type="molecule type" value="Genomic_DNA"/>
</dbReference>
<evidence type="ECO:0000256" key="5">
    <source>
        <dbReference type="SAM" id="MobiDB-lite"/>
    </source>
</evidence>
<organism evidence="7 8">
    <name type="scientific">Vibrio alginolyticus</name>
    <dbReference type="NCBI Taxonomy" id="663"/>
    <lineage>
        <taxon>Bacteria</taxon>
        <taxon>Pseudomonadati</taxon>
        <taxon>Pseudomonadota</taxon>
        <taxon>Gammaproteobacteria</taxon>
        <taxon>Vibrionales</taxon>
        <taxon>Vibrionaceae</taxon>
        <taxon>Vibrio</taxon>
    </lineage>
</organism>
<evidence type="ECO:0000256" key="3">
    <source>
        <dbReference type="ARBA" id="ARBA00023172"/>
    </source>
</evidence>
<feature type="domain" description="Core-binding (CB)" evidence="6">
    <location>
        <begin position="25"/>
        <end position="116"/>
    </location>
</feature>
<name>A0A7Y4AYE1_VIBAL</name>
<evidence type="ECO:0000259" key="6">
    <source>
        <dbReference type="PROSITE" id="PS51900"/>
    </source>
</evidence>
<comment type="caution">
    <text evidence="7">The sequence shown here is derived from an EMBL/GenBank/DDBJ whole genome shotgun (WGS) entry which is preliminary data.</text>
</comment>
<proteinExistence type="predicted"/>
<evidence type="ECO:0000313" key="7">
    <source>
        <dbReference type="EMBL" id="NOI07373.1"/>
    </source>
</evidence>
<dbReference type="InterPro" id="IPR011010">
    <property type="entry name" value="DNA_brk_join_enz"/>
</dbReference>
<evidence type="ECO:0000256" key="2">
    <source>
        <dbReference type="ARBA" id="ARBA00023125"/>
    </source>
</evidence>
<evidence type="ECO:0000256" key="4">
    <source>
        <dbReference type="PROSITE-ProRule" id="PRU01248"/>
    </source>
</evidence>
<dbReference type="Pfam" id="PF12835">
    <property type="entry name" value="Integrase_1"/>
    <property type="match status" value="1"/>
</dbReference>
<dbReference type="SUPFAM" id="SSF56349">
    <property type="entry name" value="DNA breaking-rejoining enzymes"/>
    <property type="match status" value="1"/>
</dbReference>
<dbReference type="InterPro" id="IPR044068">
    <property type="entry name" value="CB"/>
</dbReference>
<dbReference type="Proteomes" id="UP000532247">
    <property type="component" value="Unassembled WGS sequence"/>
</dbReference>
<dbReference type="GO" id="GO:0006310">
    <property type="term" value="P:DNA recombination"/>
    <property type="evidence" value="ECO:0007669"/>
    <property type="project" value="UniProtKB-KW"/>
</dbReference>
<dbReference type="Gene3D" id="1.10.150.130">
    <property type="match status" value="1"/>
</dbReference>
<evidence type="ECO:0000256" key="1">
    <source>
        <dbReference type="ARBA" id="ARBA00022908"/>
    </source>
</evidence>
<dbReference type="InterPro" id="IPR010998">
    <property type="entry name" value="Integrase_recombinase_N"/>
</dbReference>
<dbReference type="InterPro" id="IPR024456">
    <property type="entry name" value="Integrase_catalytic_putative"/>
</dbReference>
<reference evidence="7 8" key="1">
    <citation type="submission" date="2019-09" db="EMBL/GenBank/DDBJ databases">
        <title>Draft genome sequencing and comparative genomics of hatchery-associated Vibrios.</title>
        <authorList>
            <person name="Kehlet-Delgado H."/>
            <person name="Mueller R.S."/>
        </authorList>
    </citation>
    <scope>NUCLEOTIDE SEQUENCE [LARGE SCALE GENOMIC DNA]</scope>
    <source>
        <strain evidence="7 8">081416A</strain>
    </source>
</reference>
<accession>A0A7Y4AYE1</accession>
<sequence>MTKITTIGRHERANPNSKNFGLGSRDIKQAAKNALHEKSNASQVGFTTVSVQSNRFSQFANYLKDEHGIKDMRDIEKEHVAQYADELQAKFDCGAIGVKTAHDYLSAVNSVLSQAIGNNTLRVTASEAGLPNRSGIATDSKAISNERHEQVKNELSPRLSAIAEMQRQLGFRFEEAAKSNPSAMLQEATQKHAITISDGTKGGQSRVLPISSQSQIDALKSASVIQGQHNSMIPSHQSYIQFSRVVYREHGKIGHQSHGERHAFAQNSYSNHMLNQTGTRDIKCPISSGHCRGEAHHQYIASKVGCTIQEAKAFDANARMLVAEELGHHRTDITNAYLG</sequence>
<protein>
    <submittedName>
        <fullName evidence="7">Integrase</fullName>
    </submittedName>
</protein>
<keyword evidence="3" id="KW-0233">DNA recombination</keyword>
<gene>
    <name evidence="7" type="ORF">F0254_00660</name>
</gene>
<dbReference type="Gene3D" id="1.10.443.10">
    <property type="entry name" value="Intergrase catalytic core"/>
    <property type="match status" value="1"/>
</dbReference>
<dbReference type="InterPro" id="IPR013762">
    <property type="entry name" value="Integrase-like_cat_sf"/>
</dbReference>
<evidence type="ECO:0000313" key="8">
    <source>
        <dbReference type="Proteomes" id="UP000532247"/>
    </source>
</evidence>
<keyword evidence="1" id="KW-0229">DNA integration</keyword>
<dbReference type="AlphaFoldDB" id="A0A7Y4AYE1"/>
<dbReference type="GO" id="GO:0015074">
    <property type="term" value="P:DNA integration"/>
    <property type="evidence" value="ECO:0007669"/>
    <property type="project" value="UniProtKB-KW"/>
</dbReference>
<keyword evidence="2 4" id="KW-0238">DNA-binding</keyword>
<dbReference type="PROSITE" id="PS51900">
    <property type="entry name" value="CB"/>
    <property type="match status" value="1"/>
</dbReference>